<evidence type="ECO:0000256" key="1">
    <source>
        <dbReference type="ARBA" id="ARBA00022679"/>
    </source>
</evidence>
<dbReference type="PANTHER" id="PTHR12788:SF10">
    <property type="entry name" value="PROTEIN-TYROSINE SULFOTRANSFERASE"/>
    <property type="match status" value="1"/>
</dbReference>
<dbReference type="RefSeq" id="WP_130552948.1">
    <property type="nucleotide sequence ID" value="NZ_SHMC01000010.1"/>
</dbReference>
<dbReference type="InterPro" id="IPR019734">
    <property type="entry name" value="TPR_rpt"/>
</dbReference>
<dbReference type="Pfam" id="PF13432">
    <property type="entry name" value="TPR_16"/>
    <property type="match status" value="2"/>
</dbReference>
<comment type="caution">
    <text evidence="2">The sequence shown here is derived from an EMBL/GenBank/DDBJ whole genome shotgun (WGS) entry which is preliminary data.</text>
</comment>
<sequence>MEKLRHQYASAVEALNRRAWAQARQLAEPLLRHWPEHAGLHFVIGVAALEQAAWKDAFRHLLMASRLNPERPDYAAQFARLLLECQQPDDALAQAERAMALQPSDPVTLNTLAVVFTRCAEHARAAGTFKAAVEQAPDEPSLRFNLATALTATGDIAGAIAACEACIRLQPTYWRAHLTLAQLSRQTPERNHVERLQALLERHPDPSAQLHLHLALEKEFDDLGEPQRAMSHLIAGKAAWRPQLNRSGPSDASVFEAIEQASQVLTSAGAGYRGAPPTPIFIVGMPRSGTTLVERILSSHSQVHSAGELQHFPVAFKKAAGVPSPWILDPATLAAAHRIDWRALGRDYLQLAHSAAGSKACFVDKLPQNFLYLGWIAQALPDARIICLRRDPMDTCIANFRQLFAPTPQYNYSFDLLDVGRYYIGFDRLMAHWNRLLPDRILEIDYEDIVEQQAASTRKLLAFCGLDWDDACLSFERNAAPVATASAVQVRSPIYRSSLGRWKRYGESVEPLRQLLAQAGLVDSADPRVERG</sequence>
<dbReference type="InterPro" id="IPR011990">
    <property type="entry name" value="TPR-like_helical_dom_sf"/>
</dbReference>
<dbReference type="PANTHER" id="PTHR12788">
    <property type="entry name" value="PROTEIN-TYROSINE SULFOTRANSFERASE 2"/>
    <property type="match status" value="1"/>
</dbReference>
<organism evidence="2 3">
    <name type="scientific">Pseudoxanthomonas winnipegensis</name>
    <dbReference type="NCBI Taxonomy" id="2480810"/>
    <lineage>
        <taxon>Bacteria</taxon>
        <taxon>Pseudomonadati</taxon>
        <taxon>Pseudomonadota</taxon>
        <taxon>Gammaproteobacteria</taxon>
        <taxon>Lysobacterales</taxon>
        <taxon>Lysobacteraceae</taxon>
        <taxon>Pseudoxanthomonas</taxon>
    </lineage>
</organism>
<name>A0A4Q8L538_9GAMM</name>
<protein>
    <submittedName>
        <fullName evidence="2">Sulfotransferase family protein</fullName>
    </submittedName>
</protein>
<dbReference type="Proteomes" id="UP000292627">
    <property type="component" value="Unassembled WGS sequence"/>
</dbReference>
<accession>A0A4Q8L538</accession>
<dbReference type="SUPFAM" id="SSF52540">
    <property type="entry name" value="P-loop containing nucleoside triphosphate hydrolases"/>
    <property type="match status" value="1"/>
</dbReference>
<evidence type="ECO:0000313" key="3">
    <source>
        <dbReference type="Proteomes" id="UP000292627"/>
    </source>
</evidence>
<keyword evidence="1 2" id="KW-0808">Transferase</keyword>
<gene>
    <name evidence="2" type="ORF">EA660_18525</name>
</gene>
<dbReference type="GO" id="GO:0008476">
    <property type="term" value="F:protein-tyrosine sulfotransferase activity"/>
    <property type="evidence" value="ECO:0007669"/>
    <property type="project" value="InterPro"/>
</dbReference>
<dbReference type="OrthoDB" id="9766687at2"/>
<dbReference type="Pfam" id="PF13469">
    <property type="entry name" value="Sulfotransfer_3"/>
    <property type="match status" value="1"/>
</dbReference>
<dbReference type="Gene3D" id="1.25.40.10">
    <property type="entry name" value="Tetratricopeptide repeat domain"/>
    <property type="match status" value="2"/>
</dbReference>
<dbReference type="InterPro" id="IPR026634">
    <property type="entry name" value="TPST-like"/>
</dbReference>
<dbReference type="EMBL" id="SHMC01000010">
    <property type="protein sequence ID" value="TAA20383.1"/>
    <property type="molecule type" value="Genomic_DNA"/>
</dbReference>
<dbReference type="SUPFAM" id="SSF48452">
    <property type="entry name" value="TPR-like"/>
    <property type="match status" value="1"/>
</dbReference>
<dbReference type="SMART" id="SM00028">
    <property type="entry name" value="TPR"/>
    <property type="match status" value="4"/>
</dbReference>
<dbReference type="AlphaFoldDB" id="A0A4Q8L538"/>
<proteinExistence type="predicted"/>
<dbReference type="Gene3D" id="3.40.50.300">
    <property type="entry name" value="P-loop containing nucleotide triphosphate hydrolases"/>
    <property type="match status" value="1"/>
</dbReference>
<evidence type="ECO:0000313" key="2">
    <source>
        <dbReference type="EMBL" id="TAA20383.1"/>
    </source>
</evidence>
<reference evidence="2 3" key="1">
    <citation type="submission" date="2019-02" db="EMBL/GenBank/DDBJ databases">
        <title>WGS of Pseudoxanthomonas species novum from clinical isolates.</title>
        <authorList>
            <person name="Bernier A.-M."/>
            <person name="Bernard K."/>
            <person name="Vachon A."/>
        </authorList>
    </citation>
    <scope>NUCLEOTIDE SEQUENCE [LARGE SCALE GENOMIC DNA]</scope>
    <source>
        <strain evidence="2 3">NML171200</strain>
    </source>
</reference>
<dbReference type="InterPro" id="IPR027417">
    <property type="entry name" value="P-loop_NTPase"/>
</dbReference>